<feature type="region of interest" description="Disordered" evidence="1">
    <location>
        <begin position="46"/>
        <end position="82"/>
    </location>
</feature>
<accession>A0A4C1XQ00</accession>
<protein>
    <submittedName>
        <fullName evidence="2">Uncharacterized protein</fullName>
    </submittedName>
</protein>
<evidence type="ECO:0000313" key="2">
    <source>
        <dbReference type="EMBL" id="GBP64644.1"/>
    </source>
</evidence>
<proteinExistence type="predicted"/>
<keyword evidence="3" id="KW-1185">Reference proteome</keyword>
<reference evidence="2 3" key="1">
    <citation type="journal article" date="2019" name="Commun. Biol.">
        <title>The bagworm genome reveals a unique fibroin gene that provides high tensile strength.</title>
        <authorList>
            <person name="Kono N."/>
            <person name="Nakamura H."/>
            <person name="Ohtoshi R."/>
            <person name="Tomita M."/>
            <person name="Numata K."/>
            <person name="Arakawa K."/>
        </authorList>
    </citation>
    <scope>NUCLEOTIDE SEQUENCE [LARGE SCALE GENOMIC DNA]</scope>
</reference>
<gene>
    <name evidence="2" type="ORF">EVAR_42594_1</name>
</gene>
<dbReference type="EMBL" id="BGZK01000904">
    <property type="protein sequence ID" value="GBP64644.1"/>
    <property type="molecule type" value="Genomic_DNA"/>
</dbReference>
<sequence length="119" mass="12764">MGVIQKKSGDGCVYTSTGAAGHVRGSRPPRLRIATICENNPVTELRAAERSSSGRSILSDLPIEERRELAGNPTPRDRDGNCVAPSARALLARGGNNATLDKRYYNVCSTNSRAQLPAR</sequence>
<feature type="region of interest" description="Disordered" evidence="1">
    <location>
        <begin position="1"/>
        <end position="26"/>
    </location>
</feature>
<organism evidence="2 3">
    <name type="scientific">Eumeta variegata</name>
    <name type="common">Bagworm moth</name>
    <name type="synonym">Eumeta japonica</name>
    <dbReference type="NCBI Taxonomy" id="151549"/>
    <lineage>
        <taxon>Eukaryota</taxon>
        <taxon>Metazoa</taxon>
        <taxon>Ecdysozoa</taxon>
        <taxon>Arthropoda</taxon>
        <taxon>Hexapoda</taxon>
        <taxon>Insecta</taxon>
        <taxon>Pterygota</taxon>
        <taxon>Neoptera</taxon>
        <taxon>Endopterygota</taxon>
        <taxon>Lepidoptera</taxon>
        <taxon>Glossata</taxon>
        <taxon>Ditrysia</taxon>
        <taxon>Tineoidea</taxon>
        <taxon>Psychidae</taxon>
        <taxon>Oiketicinae</taxon>
        <taxon>Eumeta</taxon>
    </lineage>
</organism>
<evidence type="ECO:0000313" key="3">
    <source>
        <dbReference type="Proteomes" id="UP000299102"/>
    </source>
</evidence>
<comment type="caution">
    <text evidence="2">The sequence shown here is derived from an EMBL/GenBank/DDBJ whole genome shotgun (WGS) entry which is preliminary data.</text>
</comment>
<name>A0A4C1XQ00_EUMVA</name>
<dbReference type="Proteomes" id="UP000299102">
    <property type="component" value="Unassembled WGS sequence"/>
</dbReference>
<dbReference type="AlphaFoldDB" id="A0A4C1XQ00"/>
<feature type="compositionally biased region" description="Basic and acidic residues" evidence="1">
    <location>
        <begin position="63"/>
        <end position="80"/>
    </location>
</feature>
<evidence type="ECO:0000256" key="1">
    <source>
        <dbReference type="SAM" id="MobiDB-lite"/>
    </source>
</evidence>